<dbReference type="Gramene" id="TraesJUL5D03G03064050.1">
    <property type="protein sequence ID" value="TraesJUL5D03G03064050.1.CDS1"/>
    <property type="gene ID" value="TraesJUL5D03G03064050"/>
</dbReference>
<dbReference type="PaxDb" id="4565-Traes_5DS_733B14742.2"/>
<dbReference type="EnsemblPlants" id="TraesCS5D02G036600.1">
    <property type="protein sequence ID" value="TraesCS5D02G036600.1.cds1"/>
    <property type="gene ID" value="TraesCS5D02G036600"/>
</dbReference>
<dbReference type="GO" id="GO:0005654">
    <property type="term" value="C:nucleoplasm"/>
    <property type="evidence" value="ECO:0000318"/>
    <property type="project" value="GO_Central"/>
</dbReference>
<dbReference type="InterPro" id="IPR029071">
    <property type="entry name" value="Ubiquitin-like_domsf"/>
</dbReference>
<dbReference type="Gramene" id="TraesPARA_EIv1.0_1770510.1">
    <property type="protein sequence ID" value="TraesPARA_EIv1.0_1770510.1.CDS1"/>
    <property type="gene ID" value="TraesPARA_EIv1.0_1770510"/>
</dbReference>
<dbReference type="Gramene" id="TraesCS5D03G0092600.1">
    <property type="protein sequence ID" value="TraesCS5D03G0092600.1.CDS1"/>
    <property type="gene ID" value="TraesCS5D03G0092600"/>
</dbReference>
<dbReference type="KEGG" id="taes:123124198"/>
<dbReference type="Gramene" id="TraesCAD_scaffold_133189_01G000200.1">
    <property type="protein sequence ID" value="TraesCAD_scaffold_133189_01G000200.1"/>
    <property type="gene ID" value="TraesCAD_scaffold_133189_01G000200"/>
</dbReference>
<dbReference type="SMR" id="A0A3B6MLH4"/>
<dbReference type="GO" id="GO:0043130">
    <property type="term" value="F:ubiquitin binding"/>
    <property type="evidence" value="ECO:0000318"/>
    <property type="project" value="GO_Central"/>
</dbReference>
<dbReference type="GO" id="GO:0070628">
    <property type="term" value="F:proteasome binding"/>
    <property type="evidence" value="ECO:0000318"/>
    <property type="project" value="GO_Central"/>
</dbReference>
<dbReference type="Gramene" id="TraesLDM5D03G03044490.1">
    <property type="protein sequence ID" value="TraesLDM5D03G03044490.1.CDS1"/>
    <property type="gene ID" value="TraesLDM5D03G03044490"/>
</dbReference>
<dbReference type="InterPro" id="IPR000626">
    <property type="entry name" value="Ubiquitin-like_dom"/>
</dbReference>
<feature type="domain" description="Ubiquitin-like" evidence="1">
    <location>
        <begin position="1"/>
        <end position="71"/>
    </location>
</feature>
<dbReference type="RefSeq" id="XP_044400794.1">
    <property type="nucleotide sequence ID" value="XM_044544859.1"/>
</dbReference>
<proteinExistence type="predicted"/>
<dbReference type="PANTHER" id="PTHR10621:SF38">
    <property type="entry name" value="UBIQUITIN DOMAIN-CONTAINING PROTEIN 7SL RNA1-RELATED"/>
    <property type="match status" value="1"/>
</dbReference>
<reference evidence="2" key="2">
    <citation type="submission" date="2018-10" db="UniProtKB">
        <authorList>
            <consortium name="EnsemblPlants"/>
        </authorList>
    </citation>
    <scope>IDENTIFICATION</scope>
</reference>
<dbReference type="Gramene" id="TraesARI5D03G02992440.1">
    <property type="protein sequence ID" value="TraesARI5D03G02992440.1.CDS1"/>
    <property type="gene ID" value="TraesARI5D03G02992440"/>
</dbReference>
<dbReference type="OrthoDB" id="419317at2759"/>
<dbReference type="AlphaFoldDB" id="A0A3B6MLH4"/>
<dbReference type="PROSITE" id="PS50053">
    <property type="entry name" value="UBIQUITIN_2"/>
    <property type="match status" value="1"/>
</dbReference>
<dbReference type="Gramene" id="TraesSYM5D03G02978990.1">
    <property type="protein sequence ID" value="TraesSYM5D03G02978990.1.CDS1"/>
    <property type="gene ID" value="TraesSYM5D03G02978990"/>
</dbReference>
<name>A0A3B6MLH4_WHEAT</name>
<dbReference type="Gene3D" id="3.10.20.90">
    <property type="entry name" value="Phosphatidylinositol 3-kinase Catalytic Subunit, Chain A, domain 1"/>
    <property type="match status" value="2"/>
</dbReference>
<dbReference type="Gramene" id="TraesSTA5D03G03030940.1">
    <property type="protein sequence ID" value="TraesSTA5D03G03030940.1.CDS1"/>
    <property type="gene ID" value="TraesSTA5D03G03030940"/>
</dbReference>
<keyword evidence="3" id="KW-1185">Reference proteome</keyword>
<dbReference type="Gramene" id="TraesJAG5D03G03038750.1">
    <property type="protein sequence ID" value="TraesJAG5D03G03038750.1.CDS1"/>
    <property type="gene ID" value="TraesJAG5D03G03038750"/>
</dbReference>
<dbReference type="Proteomes" id="UP000019116">
    <property type="component" value="Chromosome 5D"/>
</dbReference>
<dbReference type="GO" id="GO:0043161">
    <property type="term" value="P:proteasome-mediated ubiquitin-dependent protein catabolic process"/>
    <property type="evidence" value="ECO:0000318"/>
    <property type="project" value="GO_Central"/>
</dbReference>
<dbReference type="SUPFAM" id="SSF54236">
    <property type="entry name" value="Ubiquitin-like"/>
    <property type="match status" value="3"/>
</dbReference>
<gene>
    <name evidence="2" type="primary">LOC123124198</name>
</gene>
<protein>
    <recommendedName>
        <fullName evidence="1">Ubiquitin-like domain-containing protein</fullName>
    </recommendedName>
</protein>
<dbReference type="Gramene" id="TraesWEE_scaffold_037364_01G000100.1">
    <property type="protein sequence ID" value="TraesWEE_scaffold_037364_01G000100.1"/>
    <property type="gene ID" value="TraesWEE_scaffold_037364_01G000100"/>
</dbReference>
<evidence type="ECO:0000313" key="2">
    <source>
        <dbReference type="EnsemblPlants" id="TraesCS5D02G036600.1.cds1"/>
    </source>
</evidence>
<dbReference type="Gramene" id="TraesLAC5D03G02995680.1">
    <property type="protein sequence ID" value="TraesLAC5D03G02995680.1.CDS1"/>
    <property type="gene ID" value="TraesLAC5D03G02995680"/>
</dbReference>
<evidence type="ECO:0000313" key="3">
    <source>
        <dbReference type="Proteomes" id="UP000019116"/>
    </source>
</evidence>
<dbReference type="Gramene" id="TraesCS5D02G036600.1">
    <property type="protein sequence ID" value="TraesCS5D02G036600.1.cds1"/>
    <property type="gene ID" value="TraesCS5D02G036600"/>
</dbReference>
<dbReference type="Gramene" id="TraesROB_scaffold_090183_01G000200.1">
    <property type="protein sequence ID" value="TraesROB_scaffold_090183_01G000200.1"/>
    <property type="gene ID" value="TraesROB_scaffold_090183_01G000200"/>
</dbReference>
<dbReference type="OMA" id="MFGKVEM"/>
<dbReference type="SMART" id="SM00213">
    <property type="entry name" value="UBQ"/>
    <property type="match status" value="2"/>
</dbReference>
<dbReference type="GO" id="GO:0005829">
    <property type="term" value="C:cytosol"/>
    <property type="evidence" value="ECO:0000318"/>
    <property type="project" value="GO_Central"/>
</dbReference>
<dbReference type="CDD" id="cd17039">
    <property type="entry name" value="Ubl_ubiquitin_like"/>
    <property type="match status" value="2"/>
</dbReference>
<dbReference type="Gramene" id="TraesCLE_scaffold_028282_01G000100.1">
    <property type="protein sequence ID" value="TraesCLE_scaffold_028282_01G000100.1"/>
    <property type="gene ID" value="TraesCLE_scaffold_028282_01G000100"/>
</dbReference>
<dbReference type="GO" id="GO:0031593">
    <property type="term" value="F:polyubiquitin modification-dependent protein binding"/>
    <property type="evidence" value="ECO:0000318"/>
    <property type="project" value="GO_Central"/>
</dbReference>
<accession>A0A3B6MLH4</accession>
<dbReference type="Gramene" id="TraesMAC5D03G03038250.1">
    <property type="protein sequence ID" value="TraesMAC5D03G03038250.1.CDS1"/>
    <property type="gene ID" value="TraesMAC5D03G03038250"/>
</dbReference>
<dbReference type="PANTHER" id="PTHR10621">
    <property type="entry name" value="UV EXCISION REPAIR PROTEIN RAD23"/>
    <property type="match status" value="1"/>
</dbReference>
<dbReference type="Pfam" id="PF00240">
    <property type="entry name" value="ubiquitin"/>
    <property type="match status" value="1"/>
</dbReference>
<reference evidence="2" key="1">
    <citation type="submission" date="2018-08" db="EMBL/GenBank/DDBJ databases">
        <authorList>
            <person name="Rossello M."/>
        </authorList>
    </citation>
    <scope>NUCLEOTIDE SEQUENCE [LARGE SCALE GENOMIC DNA]</scope>
    <source>
        <strain evidence="2">cv. Chinese Spring</strain>
    </source>
</reference>
<sequence>MEVTFETTQGRRFVVEIWYFSTVRRIKEYILKQEGIPVESQRLFFQGKELEDDRDTEYYPIVEGSHVLIVLPDGSPAAAVTAAADGHAAGAPGAVVHVVASGPALGQGRSVALELDASCTVARLKEMLQERTDGALPATKVSVFLDKAEMEDDKALVEFEPSSAEGMKMEVRVVVRQPPPSPACNNGNGAAKVNNKLQQRMSVEVKWGAKTATLEVSDMDAVKELRAELGSAAPHLLLPNDGAYFFIYKQNVMEEERTLRWHDVKTGDTIEIFNGRVTGGA</sequence>
<organism evidence="2">
    <name type="scientific">Triticum aestivum</name>
    <name type="common">Wheat</name>
    <dbReference type="NCBI Taxonomy" id="4565"/>
    <lineage>
        <taxon>Eukaryota</taxon>
        <taxon>Viridiplantae</taxon>
        <taxon>Streptophyta</taxon>
        <taxon>Embryophyta</taxon>
        <taxon>Tracheophyta</taxon>
        <taxon>Spermatophyta</taxon>
        <taxon>Magnoliopsida</taxon>
        <taxon>Liliopsida</taxon>
        <taxon>Poales</taxon>
        <taxon>Poaceae</taxon>
        <taxon>BOP clade</taxon>
        <taxon>Pooideae</taxon>
        <taxon>Triticodae</taxon>
        <taxon>Triticeae</taxon>
        <taxon>Triticinae</taxon>
        <taxon>Triticum</taxon>
    </lineage>
</organism>
<evidence type="ECO:0000259" key="1">
    <source>
        <dbReference type="PROSITE" id="PS50053"/>
    </source>
</evidence>
<dbReference type="GeneID" id="123124198"/>
<dbReference type="STRING" id="4565.A0A3B6MLH4"/>